<dbReference type="CDD" id="cd00093">
    <property type="entry name" value="HTH_XRE"/>
    <property type="match status" value="1"/>
</dbReference>
<dbReference type="PROSITE" id="PS50943">
    <property type="entry name" value="HTH_CROC1"/>
    <property type="match status" value="1"/>
</dbReference>
<evidence type="ECO:0000313" key="3">
    <source>
        <dbReference type="Proteomes" id="UP000473470"/>
    </source>
</evidence>
<sequence>MKTTIQYLDALKKRLDLPSDYAAAQVLGVTRSAVSLYRNGKTVFDEGTAIRVAELLGLDPLEVISACKAEGAKDARVRRVWENAWGKATGATATAAIAVVMVGLAGAPSPAQSAPVRADCAIHHLM</sequence>
<dbReference type="SMART" id="SM00530">
    <property type="entry name" value="HTH_XRE"/>
    <property type="match status" value="1"/>
</dbReference>
<dbReference type="AlphaFoldDB" id="A0A6L3MVU6"/>
<accession>A0A6L3MVU6</accession>
<dbReference type="SUPFAM" id="SSF47413">
    <property type="entry name" value="lambda repressor-like DNA-binding domains"/>
    <property type="match status" value="1"/>
</dbReference>
<reference evidence="2 3" key="1">
    <citation type="submission" date="2019-09" db="EMBL/GenBank/DDBJ databases">
        <title>Draft genome sequences of 48 bacterial type strains from the CCUG.</title>
        <authorList>
            <person name="Tunovic T."/>
            <person name="Pineiro-Iglesias B."/>
            <person name="Unosson C."/>
            <person name="Inganas E."/>
            <person name="Ohlen M."/>
            <person name="Cardew S."/>
            <person name="Jensie-Markopoulos S."/>
            <person name="Salva-Serra F."/>
            <person name="Jaen-Luchoro D."/>
            <person name="Karlsson R."/>
            <person name="Svensson-Stadler L."/>
            <person name="Chun J."/>
            <person name="Moore E."/>
        </authorList>
    </citation>
    <scope>NUCLEOTIDE SEQUENCE [LARGE SCALE GENOMIC DNA]</scope>
    <source>
        <strain evidence="2 3">CCUG 65686</strain>
    </source>
</reference>
<feature type="domain" description="HTH cro/C1-type" evidence="1">
    <location>
        <begin position="24"/>
        <end position="63"/>
    </location>
</feature>
<dbReference type="Gene3D" id="1.10.260.40">
    <property type="entry name" value="lambda repressor-like DNA-binding domains"/>
    <property type="match status" value="1"/>
</dbReference>
<evidence type="ECO:0000259" key="1">
    <source>
        <dbReference type="PROSITE" id="PS50943"/>
    </source>
</evidence>
<proteinExistence type="predicted"/>
<dbReference type="Pfam" id="PF01381">
    <property type="entry name" value="HTH_3"/>
    <property type="match status" value="1"/>
</dbReference>
<protein>
    <submittedName>
        <fullName evidence="2">Helix-turn-helix domain-containing protein</fullName>
    </submittedName>
</protein>
<organism evidence="2 3">
    <name type="scientific">Burkholderia stagnalis</name>
    <dbReference type="NCBI Taxonomy" id="1503054"/>
    <lineage>
        <taxon>Bacteria</taxon>
        <taxon>Pseudomonadati</taxon>
        <taxon>Pseudomonadota</taxon>
        <taxon>Betaproteobacteria</taxon>
        <taxon>Burkholderiales</taxon>
        <taxon>Burkholderiaceae</taxon>
        <taxon>Burkholderia</taxon>
        <taxon>Burkholderia cepacia complex</taxon>
    </lineage>
</organism>
<name>A0A6L3MVU6_9BURK</name>
<comment type="caution">
    <text evidence="2">The sequence shown here is derived from an EMBL/GenBank/DDBJ whole genome shotgun (WGS) entry which is preliminary data.</text>
</comment>
<dbReference type="EMBL" id="VZOK01000021">
    <property type="protein sequence ID" value="KAB0637276.1"/>
    <property type="molecule type" value="Genomic_DNA"/>
</dbReference>
<gene>
    <name evidence="2" type="ORF">F7R25_16055</name>
</gene>
<dbReference type="RefSeq" id="WP_060092221.1">
    <property type="nucleotide sequence ID" value="NZ_CABVPM010000031.1"/>
</dbReference>
<evidence type="ECO:0000313" key="2">
    <source>
        <dbReference type="EMBL" id="KAB0637276.1"/>
    </source>
</evidence>
<dbReference type="InterPro" id="IPR010982">
    <property type="entry name" value="Lambda_DNA-bd_dom_sf"/>
</dbReference>
<dbReference type="GO" id="GO:0003677">
    <property type="term" value="F:DNA binding"/>
    <property type="evidence" value="ECO:0007669"/>
    <property type="project" value="InterPro"/>
</dbReference>
<dbReference type="Proteomes" id="UP000473470">
    <property type="component" value="Unassembled WGS sequence"/>
</dbReference>
<dbReference type="InterPro" id="IPR001387">
    <property type="entry name" value="Cro/C1-type_HTH"/>
</dbReference>